<name>A0A381I752_CLODI</name>
<evidence type="ECO:0000313" key="2">
    <source>
        <dbReference type="EMBL" id="SUY22449.1"/>
    </source>
</evidence>
<accession>A0A381I752</accession>
<proteinExistence type="predicted"/>
<reference evidence="2" key="1">
    <citation type="submission" date="2018-06" db="EMBL/GenBank/DDBJ databases">
        <authorList>
            <consortium name="Pathogen Informatics"/>
            <person name="Doyle S."/>
        </authorList>
    </citation>
    <scope>NUCLEOTIDE SEQUENCE</scope>
    <source>
        <strain evidence="2">NCTC13307</strain>
    </source>
</reference>
<organism evidence="2">
    <name type="scientific">Clostridioides difficile</name>
    <name type="common">Peptoclostridium difficile</name>
    <dbReference type="NCBI Taxonomy" id="1496"/>
    <lineage>
        <taxon>Bacteria</taxon>
        <taxon>Bacillati</taxon>
        <taxon>Bacillota</taxon>
        <taxon>Clostridia</taxon>
        <taxon>Peptostreptococcales</taxon>
        <taxon>Peptostreptococcaceae</taxon>
        <taxon>Clostridioides</taxon>
    </lineage>
</organism>
<dbReference type="AlphaFoldDB" id="A0A381I752"/>
<keyword evidence="1" id="KW-0472">Membrane</keyword>
<sequence>MMNRLKPRILGISILFIIIIILTCGAVFKFKFKLDNKLKETTHTYLSEFTEHNIINLKTRLSGQFDMLESIANFIGNLNNINDEMVIDLMDSDVSAVL</sequence>
<gene>
    <name evidence="2" type="ORF">NCTC13307_01204</name>
</gene>
<protein>
    <submittedName>
        <fullName evidence="2">Signaling protein</fullName>
    </submittedName>
</protein>
<dbReference type="EMBL" id="UFWD01000001">
    <property type="protein sequence ID" value="SUY22449.1"/>
    <property type="molecule type" value="Genomic_DNA"/>
</dbReference>
<evidence type="ECO:0000256" key="1">
    <source>
        <dbReference type="SAM" id="Phobius"/>
    </source>
</evidence>
<keyword evidence="1" id="KW-1133">Transmembrane helix</keyword>
<feature type="transmembrane region" description="Helical" evidence="1">
    <location>
        <begin position="12"/>
        <end position="30"/>
    </location>
</feature>
<keyword evidence="1" id="KW-0812">Transmembrane</keyword>